<dbReference type="AlphaFoldDB" id="A0A1X0R5P9"/>
<dbReference type="GO" id="GO:0005634">
    <property type="term" value="C:nucleus"/>
    <property type="evidence" value="ECO:0007669"/>
    <property type="project" value="TreeGrafter"/>
</dbReference>
<accession>A0A1X0R5P9</accession>
<reference evidence="1" key="1">
    <citation type="journal article" date="2016" name="Proc. Natl. Acad. Sci. U.S.A.">
        <title>Lipid metabolic changes in an early divergent fungus govern the establishment of a mutualistic symbiosis with endobacteria.</title>
        <authorList>
            <person name="Lastovetsky O.A."/>
            <person name="Gaspar M.L."/>
            <person name="Mondo S.J."/>
            <person name="LaButti K.M."/>
            <person name="Sandor L."/>
            <person name="Grigoriev I.V."/>
            <person name="Henry S.A."/>
            <person name="Pawlowska T.E."/>
        </authorList>
    </citation>
    <scope>NUCLEOTIDE SEQUENCE [LARGE SCALE GENOMIC DNA]</scope>
    <source>
        <strain evidence="1">ATCC 52814</strain>
    </source>
</reference>
<protein>
    <submittedName>
        <fullName evidence="1">Uncharacterized protein</fullName>
    </submittedName>
</protein>
<dbReference type="Pfam" id="PF10303">
    <property type="entry name" value="DUF2408"/>
    <property type="match status" value="2"/>
</dbReference>
<dbReference type="OrthoDB" id="2011986at2759"/>
<proteinExistence type="predicted"/>
<dbReference type="PANTHER" id="PTHR28086:SF1">
    <property type="entry name" value="CU(2+) SUPPRESSING AND BLEOMYCIN SENSITIVE PROTEIN 1"/>
    <property type="match status" value="1"/>
</dbReference>
<organism evidence="1">
    <name type="scientific">Rhizopus microsporus var. microsporus</name>
    <dbReference type="NCBI Taxonomy" id="86635"/>
    <lineage>
        <taxon>Eukaryota</taxon>
        <taxon>Fungi</taxon>
        <taxon>Fungi incertae sedis</taxon>
        <taxon>Mucoromycota</taxon>
        <taxon>Mucoromycotina</taxon>
        <taxon>Mucoromycetes</taxon>
        <taxon>Mucorales</taxon>
        <taxon>Mucorineae</taxon>
        <taxon>Rhizopodaceae</taxon>
        <taxon>Rhizopus</taxon>
    </lineage>
</organism>
<name>A0A1X0R5P9_RHIZD</name>
<dbReference type="PANTHER" id="PTHR28086">
    <property type="entry name" value="UPF0662 PROTEIN YPL260W"/>
    <property type="match status" value="1"/>
</dbReference>
<sequence length="460" mass="53179">MIHKVPEEEQPILQQLINIRARLAAVKRDRSSYLTLDDIMPLRQETIDQMKNLSMLRGGRLMSETRELTRTDDVLDEILQMLSLCFLSLGKLKESPSVYAQVVTIKHIFDRLEEAGVYEEEYLEPYKAKLDEIEKIISHDIKNNILPEFVMEVLQYKFIQCRRIYEKLMNTLKEVDPELIPIRDRLLRIRRNLGIICCKKDYTPKDIEPLQEEIREVDNLRVDGKFLGPNGTVPQGQGVLVTLLEQLYFWSHDVLLSCSEGFSPALQSIRERLLEIKNQLERLELTHRWTLRQTDLFTYQHQLYDIVKMKYSCVDHEGNVNPDLVGKFIDSNGAAPEGQAVLDFLLHKCYRIIFVLLSESVPVSESLMPVYNQLTSVRQCLMAVKKLGAPCSSEELYPYQMKLSSIDNLKKDGKFYDDRGNIPEGQGLCIDILEECYSILNSLREESESNANSPQLTPSE</sequence>
<dbReference type="VEuPathDB" id="FungiDB:BCV72DRAFT_111107"/>
<dbReference type="GO" id="GO:0005737">
    <property type="term" value="C:cytoplasm"/>
    <property type="evidence" value="ECO:0007669"/>
    <property type="project" value="TreeGrafter"/>
</dbReference>
<dbReference type="EMBL" id="KV921907">
    <property type="protein sequence ID" value="ORE07286.1"/>
    <property type="molecule type" value="Genomic_DNA"/>
</dbReference>
<dbReference type="InterPro" id="IPR018810">
    <property type="entry name" value="UPF0662"/>
</dbReference>
<evidence type="ECO:0000313" key="1">
    <source>
        <dbReference type="EMBL" id="ORE07286.1"/>
    </source>
</evidence>
<gene>
    <name evidence="1" type="ORF">BCV72DRAFT_111107</name>
</gene>
<dbReference type="Proteomes" id="UP000242414">
    <property type="component" value="Unassembled WGS sequence"/>
</dbReference>